<feature type="compositionally biased region" description="Acidic residues" evidence="1">
    <location>
        <begin position="91"/>
        <end position="108"/>
    </location>
</feature>
<comment type="caution">
    <text evidence="3">The sequence shown here is derived from an EMBL/GenBank/DDBJ whole genome shotgun (WGS) entry which is preliminary data.</text>
</comment>
<evidence type="ECO:0000259" key="2">
    <source>
        <dbReference type="Pfam" id="PF04937"/>
    </source>
</evidence>
<feature type="compositionally biased region" description="Basic and acidic residues" evidence="1">
    <location>
        <begin position="70"/>
        <end position="90"/>
    </location>
</feature>
<feature type="region of interest" description="Disordered" evidence="1">
    <location>
        <begin position="29"/>
        <end position="163"/>
    </location>
</feature>
<feature type="domain" description="DUF659" evidence="2">
    <location>
        <begin position="191"/>
        <end position="260"/>
    </location>
</feature>
<dbReference type="Gramene" id="GBG82385">
    <property type="protein sequence ID" value="GBG82385"/>
    <property type="gene ID" value="CBR_g34761"/>
</dbReference>
<feature type="region of interest" description="Disordered" evidence="1">
    <location>
        <begin position="940"/>
        <end position="1008"/>
    </location>
</feature>
<keyword evidence="4" id="KW-1185">Reference proteome</keyword>
<feature type="compositionally biased region" description="Basic and acidic residues" evidence="1">
    <location>
        <begin position="987"/>
        <end position="1001"/>
    </location>
</feature>
<feature type="region of interest" description="Disordered" evidence="1">
    <location>
        <begin position="562"/>
        <end position="608"/>
    </location>
</feature>
<feature type="region of interest" description="Disordered" evidence="1">
    <location>
        <begin position="1199"/>
        <end position="1250"/>
    </location>
</feature>
<feature type="compositionally biased region" description="Acidic residues" evidence="1">
    <location>
        <begin position="640"/>
        <end position="667"/>
    </location>
</feature>
<feature type="compositionally biased region" description="Low complexity" evidence="1">
    <location>
        <begin position="944"/>
        <end position="953"/>
    </location>
</feature>
<feature type="compositionally biased region" description="Basic and acidic residues" evidence="1">
    <location>
        <begin position="967"/>
        <end position="979"/>
    </location>
</feature>
<sequence length="1250" mass="133287">MAEIWNKTKYGFDPSHARKIMDFLKSRGLRDNRCGSGRESAGNEEFEDSEEERRAVEGGDDDGESDAEDMEVRREVERARGKLRKEKAVDEDSTPDEDADDDDDDEGADLGASVDGGLMGDGRRGQEGAARAMKEAAGLKKRKRKAKMTTTKARSAPSEPKKSRVLRLTSMLETFRSSVATRILGLRPAVVETAEAVVERWKDVFDKFGVDKVNAICTDSASAYVAASKLLAQEEVKYSRITWLSCAVHECNLLLSDIAKDGRDGSLGKREDTIIRARAVVRFIREHGASLSPPLFRLRGGWWFELCATLVSAARQGACVPCADEVCHPLLDAGEAAGSSQSVGGVDDERRLAADCMKEVHFSAGQMGASSGAVRAILGARGGHRGAHDACDAVATASGQGGVARASLNRTSKDELRIVVQACLARVAHLLEPSHCMAHLLNPRQRSITFFGAARRTHHERILADESLRYLRQQTGGDEDLYQTLRTQLAEFHSREGDWTYGGAEGDRDATACKGEKETSQVKRRNQLGFIKLTHLVEISTNLGLSRCHGRGSGYVLPWEDAEEETEDAIPPPPDEGVRSADRVTKAQRDRQVQRGRKDRLSKAPPNFATYFGRRATVLMAHELESVYDPEPDPMAQDAMEAEPWSDPDDLPVESEPVGSDDDDDDTPLFQIPRPRTRTSTAATAPCPAARPPSSAPDVSQPGPADRVESSTPHPSTDRRGQGGSGERVDEGDDDDGDDREGYEGSNEDEDDPCYSPTCGHGVDDDDEGGDGGRAVGGLRKSERQCGDRCSGAGRGGSGSGVGGAGRTGGAGHAGTRKVRRESASSTRTVHWVDEERSAEASVVAPSPIEVAPSPAELAAAFGEVAPSPLEFAAASVEGPGGFAGGSGNAGEVGRPSAQVGISFSDKIFDVSLGHPPTPAGERVGVDVDAAAMPVSQILRDIPSSSTGDISSSMLQEAAEGALGRSGQHERVAGDDGEYRPVQARATESEQDRIDREERRRAQGLASRYEMTRSVASRARVARMLETGVEAGDAEGECDTAGIGDAGERPASPVQGVCVLPLGGAMPAEELERQAREDPLQADRRGRMTEASRRLRAEAPAYVPCSLSVPSSTTGVSTPAYVEGTIAAEAVRGPSPTPAGESPSPQSRKKKMRAGKNLSTVRRVTPTMRASHPGLGGLHPRTRAILSRDVVADAAGWQERVSDQATDQPMSAPAEAMLPHTAGRTAGTGDHAEHSAPPGRSMASRYCGRV</sequence>
<dbReference type="Proteomes" id="UP000265515">
    <property type="component" value="Unassembled WGS sequence"/>
</dbReference>
<dbReference type="Pfam" id="PF04937">
    <property type="entry name" value="DUF659"/>
    <property type="match status" value="1"/>
</dbReference>
<feature type="compositionally biased region" description="Basic and acidic residues" evidence="1">
    <location>
        <begin position="121"/>
        <end position="138"/>
    </location>
</feature>
<proteinExistence type="predicted"/>
<feature type="region of interest" description="Disordered" evidence="1">
    <location>
        <begin position="628"/>
        <end position="841"/>
    </location>
</feature>
<evidence type="ECO:0000313" key="3">
    <source>
        <dbReference type="EMBL" id="GBG82385.1"/>
    </source>
</evidence>
<accession>A0A388LJH5</accession>
<feature type="compositionally biased region" description="Acidic residues" evidence="1">
    <location>
        <begin position="730"/>
        <end position="753"/>
    </location>
</feature>
<dbReference type="InterPro" id="IPR007021">
    <property type="entry name" value="DUF659"/>
</dbReference>
<dbReference type="SUPFAM" id="SSF53098">
    <property type="entry name" value="Ribonuclease H-like"/>
    <property type="match status" value="1"/>
</dbReference>
<dbReference type="EMBL" id="BFEA01000405">
    <property type="protein sequence ID" value="GBG82385.1"/>
    <property type="molecule type" value="Genomic_DNA"/>
</dbReference>
<gene>
    <name evidence="3" type="ORF">CBR_g34761</name>
</gene>
<reference evidence="3 4" key="1">
    <citation type="journal article" date="2018" name="Cell">
        <title>The Chara Genome: Secondary Complexity and Implications for Plant Terrestrialization.</title>
        <authorList>
            <person name="Nishiyama T."/>
            <person name="Sakayama H."/>
            <person name="Vries J.D."/>
            <person name="Buschmann H."/>
            <person name="Saint-Marcoux D."/>
            <person name="Ullrich K.K."/>
            <person name="Haas F.B."/>
            <person name="Vanderstraeten L."/>
            <person name="Becker D."/>
            <person name="Lang D."/>
            <person name="Vosolsobe S."/>
            <person name="Rombauts S."/>
            <person name="Wilhelmsson P.K.I."/>
            <person name="Janitza P."/>
            <person name="Kern R."/>
            <person name="Heyl A."/>
            <person name="Rumpler F."/>
            <person name="Villalobos L.I.A.C."/>
            <person name="Clay J.M."/>
            <person name="Skokan R."/>
            <person name="Toyoda A."/>
            <person name="Suzuki Y."/>
            <person name="Kagoshima H."/>
            <person name="Schijlen E."/>
            <person name="Tajeshwar N."/>
            <person name="Catarino B."/>
            <person name="Hetherington A.J."/>
            <person name="Saltykova A."/>
            <person name="Bonnot C."/>
            <person name="Breuninger H."/>
            <person name="Symeonidi A."/>
            <person name="Radhakrishnan G.V."/>
            <person name="Van Nieuwerburgh F."/>
            <person name="Deforce D."/>
            <person name="Chang C."/>
            <person name="Karol K.G."/>
            <person name="Hedrich R."/>
            <person name="Ulvskov P."/>
            <person name="Glockner G."/>
            <person name="Delwiche C.F."/>
            <person name="Petrasek J."/>
            <person name="Van de Peer Y."/>
            <person name="Friml J."/>
            <person name="Beilby M."/>
            <person name="Dolan L."/>
            <person name="Kohara Y."/>
            <person name="Sugano S."/>
            <person name="Fujiyama A."/>
            <person name="Delaux P.-M."/>
            <person name="Quint M."/>
            <person name="TheiBen G."/>
            <person name="Hagemann M."/>
            <person name="Harholt J."/>
            <person name="Dunand C."/>
            <person name="Zachgo S."/>
            <person name="Langdale J."/>
            <person name="Maumus F."/>
            <person name="Straeten D.V.D."/>
            <person name="Gould S.B."/>
            <person name="Rensing S.A."/>
        </authorList>
    </citation>
    <scope>NUCLEOTIDE SEQUENCE [LARGE SCALE GENOMIC DNA]</scope>
    <source>
        <strain evidence="3 4">S276</strain>
    </source>
</reference>
<protein>
    <recommendedName>
        <fullName evidence="2">DUF659 domain-containing protein</fullName>
    </recommendedName>
</protein>
<evidence type="ECO:0000256" key="1">
    <source>
        <dbReference type="SAM" id="MobiDB-lite"/>
    </source>
</evidence>
<evidence type="ECO:0000313" key="4">
    <source>
        <dbReference type="Proteomes" id="UP000265515"/>
    </source>
</evidence>
<name>A0A388LJH5_CHABU</name>
<feature type="region of interest" description="Disordered" evidence="1">
    <location>
        <begin position="1129"/>
        <end position="1181"/>
    </location>
</feature>
<organism evidence="3 4">
    <name type="scientific">Chara braunii</name>
    <name type="common">Braun's stonewort</name>
    <dbReference type="NCBI Taxonomy" id="69332"/>
    <lineage>
        <taxon>Eukaryota</taxon>
        <taxon>Viridiplantae</taxon>
        <taxon>Streptophyta</taxon>
        <taxon>Charophyceae</taxon>
        <taxon>Charales</taxon>
        <taxon>Characeae</taxon>
        <taxon>Chara</taxon>
    </lineage>
</organism>
<dbReference type="InterPro" id="IPR012337">
    <property type="entry name" value="RNaseH-like_sf"/>
</dbReference>
<feature type="compositionally biased region" description="Acidic residues" evidence="1">
    <location>
        <begin position="58"/>
        <end position="69"/>
    </location>
</feature>
<feature type="region of interest" description="Disordered" evidence="1">
    <location>
        <begin position="1074"/>
        <end position="1095"/>
    </location>
</feature>
<feature type="compositionally biased region" description="Low complexity" evidence="1">
    <location>
        <begin position="678"/>
        <end position="688"/>
    </location>
</feature>
<feature type="compositionally biased region" description="Basic and acidic residues" evidence="1">
    <location>
        <begin position="576"/>
        <end position="593"/>
    </location>
</feature>
<feature type="compositionally biased region" description="Gly residues" evidence="1">
    <location>
        <begin position="793"/>
        <end position="813"/>
    </location>
</feature>
<dbReference type="AlphaFoldDB" id="A0A388LJH5"/>